<reference evidence="4" key="1">
    <citation type="submission" date="2021-02" db="EMBL/GenBank/DDBJ databases">
        <title>First Annotated Genome of the Yellow-green Alga Tribonema minus.</title>
        <authorList>
            <person name="Mahan K.M."/>
        </authorList>
    </citation>
    <scope>NUCLEOTIDE SEQUENCE</scope>
    <source>
        <strain evidence="4">UTEX B ZZ1240</strain>
    </source>
</reference>
<evidence type="ECO:0000259" key="3">
    <source>
        <dbReference type="PROSITE" id="PS51194"/>
    </source>
</evidence>
<dbReference type="Proteomes" id="UP000664859">
    <property type="component" value="Unassembled WGS sequence"/>
</dbReference>
<dbReference type="PANTHER" id="PTHR45766">
    <property type="entry name" value="DNA ANNEALING HELICASE AND ENDONUCLEASE ZRANB3 FAMILY MEMBER"/>
    <property type="match status" value="1"/>
</dbReference>
<dbReference type="GO" id="GO:0043596">
    <property type="term" value="C:nuclear replication fork"/>
    <property type="evidence" value="ECO:0007669"/>
    <property type="project" value="TreeGrafter"/>
</dbReference>
<evidence type="ECO:0000256" key="1">
    <source>
        <dbReference type="ARBA" id="ARBA00022801"/>
    </source>
</evidence>
<keyword evidence="5" id="KW-1185">Reference proteome</keyword>
<dbReference type="EMBL" id="JAFCMP010000079">
    <property type="protein sequence ID" value="KAG5187891.1"/>
    <property type="molecule type" value="Genomic_DNA"/>
</dbReference>
<dbReference type="SUPFAM" id="SSF52540">
    <property type="entry name" value="P-loop containing nucleoside triphosphate hydrolases"/>
    <property type="match status" value="1"/>
</dbReference>
<dbReference type="InterPro" id="IPR049730">
    <property type="entry name" value="SNF2/RAD54-like_C"/>
</dbReference>
<dbReference type="GO" id="GO:0016787">
    <property type="term" value="F:hydrolase activity"/>
    <property type="evidence" value="ECO:0007669"/>
    <property type="project" value="UniProtKB-KW"/>
</dbReference>
<keyword evidence="2" id="KW-0472">Membrane</keyword>
<keyword evidence="1 4" id="KW-0378">Hydrolase</keyword>
<feature type="transmembrane region" description="Helical" evidence="2">
    <location>
        <begin position="60"/>
        <end position="82"/>
    </location>
</feature>
<protein>
    <submittedName>
        <fullName evidence="4">P-loop containing nucleoside triphosphate hydrolase protein</fullName>
    </submittedName>
</protein>
<keyword evidence="2" id="KW-1133">Transmembrane helix</keyword>
<sequence length="150" mass="16415">MAPNFNTPHLRSSPQEVLDGIERAIKDCGVEMVRIDGNTPKGKRQMLVDRFQTERRVRMILLSITAAGVGITLTAGSIAAFAELYWTPGVMAQAEDRIHRIGQKSQCLIQFLVSDTPTMDQHLLSSISLKQKTLQSTTGISKDASGFANA</sequence>
<evidence type="ECO:0000313" key="5">
    <source>
        <dbReference type="Proteomes" id="UP000664859"/>
    </source>
</evidence>
<name>A0A835Z711_9STRA</name>
<dbReference type="PROSITE" id="PS51194">
    <property type="entry name" value="HELICASE_CTER"/>
    <property type="match status" value="1"/>
</dbReference>
<dbReference type="PANTHER" id="PTHR45766:SF6">
    <property type="entry name" value="SWI_SNF-RELATED MATRIX-ASSOCIATED ACTIN-DEPENDENT REGULATOR OF CHROMATIN SUBFAMILY A-LIKE PROTEIN 1"/>
    <property type="match status" value="1"/>
</dbReference>
<proteinExistence type="predicted"/>
<evidence type="ECO:0000256" key="2">
    <source>
        <dbReference type="SAM" id="Phobius"/>
    </source>
</evidence>
<dbReference type="InterPro" id="IPR001650">
    <property type="entry name" value="Helicase_C-like"/>
</dbReference>
<gene>
    <name evidence="4" type="ORF">JKP88DRAFT_161404</name>
</gene>
<accession>A0A835Z711</accession>
<dbReference type="OrthoDB" id="2801544at2759"/>
<dbReference type="AlphaFoldDB" id="A0A835Z711"/>
<dbReference type="Pfam" id="PF00271">
    <property type="entry name" value="Helicase_C"/>
    <property type="match status" value="1"/>
</dbReference>
<dbReference type="GO" id="GO:0031297">
    <property type="term" value="P:replication fork processing"/>
    <property type="evidence" value="ECO:0007669"/>
    <property type="project" value="TreeGrafter"/>
</dbReference>
<dbReference type="SMART" id="SM00490">
    <property type="entry name" value="HELICc"/>
    <property type="match status" value="1"/>
</dbReference>
<comment type="caution">
    <text evidence="4">The sequence shown here is derived from an EMBL/GenBank/DDBJ whole genome shotgun (WGS) entry which is preliminary data.</text>
</comment>
<dbReference type="GO" id="GO:0006281">
    <property type="term" value="P:DNA repair"/>
    <property type="evidence" value="ECO:0007669"/>
    <property type="project" value="TreeGrafter"/>
</dbReference>
<dbReference type="InterPro" id="IPR027417">
    <property type="entry name" value="P-loop_NTPase"/>
</dbReference>
<dbReference type="Gene3D" id="3.40.50.300">
    <property type="entry name" value="P-loop containing nucleotide triphosphate hydrolases"/>
    <property type="match status" value="1"/>
</dbReference>
<feature type="domain" description="Helicase C-terminal" evidence="3">
    <location>
        <begin position="1"/>
        <end position="145"/>
    </location>
</feature>
<organism evidence="4 5">
    <name type="scientific">Tribonema minus</name>
    <dbReference type="NCBI Taxonomy" id="303371"/>
    <lineage>
        <taxon>Eukaryota</taxon>
        <taxon>Sar</taxon>
        <taxon>Stramenopiles</taxon>
        <taxon>Ochrophyta</taxon>
        <taxon>PX clade</taxon>
        <taxon>Xanthophyceae</taxon>
        <taxon>Tribonematales</taxon>
        <taxon>Tribonemataceae</taxon>
        <taxon>Tribonema</taxon>
    </lineage>
</organism>
<keyword evidence="2" id="KW-0812">Transmembrane</keyword>
<evidence type="ECO:0000313" key="4">
    <source>
        <dbReference type="EMBL" id="KAG5187891.1"/>
    </source>
</evidence>
<feature type="non-terminal residue" evidence="4">
    <location>
        <position position="150"/>
    </location>
</feature>
<dbReference type="CDD" id="cd18793">
    <property type="entry name" value="SF2_C_SNF"/>
    <property type="match status" value="1"/>
</dbReference>